<feature type="domain" description="PGG" evidence="9">
    <location>
        <begin position="421"/>
        <end position="532"/>
    </location>
</feature>
<dbReference type="Proteomes" id="UP001174677">
    <property type="component" value="Chromosome 4"/>
</dbReference>
<dbReference type="Gene3D" id="1.25.40.20">
    <property type="entry name" value="Ankyrin repeat-containing domain"/>
    <property type="match status" value="2"/>
</dbReference>
<keyword evidence="11" id="KW-1185">Reference proteome</keyword>
<dbReference type="PROSITE" id="PS50088">
    <property type="entry name" value="ANK_REPEAT"/>
    <property type="match status" value="2"/>
</dbReference>
<evidence type="ECO:0000256" key="3">
    <source>
        <dbReference type="ARBA" id="ARBA00022737"/>
    </source>
</evidence>
<evidence type="ECO:0000313" key="10">
    <source>
        <dbReference type="EMBL" id="KAJ9182216.1"/>
    </source>
</evidence>
<comment type="subcellular location">
    <subcellularLocation>
        <location evidence="1">Membrane</location>
        <topology evidence="1">Multi-pass membrane protein</topology>
    </subcellularLocation>
</comment>
<feature type="repeat" description="ANK" evidence="7">
    <location>
        <begin position="220"/>
        <end position="248"/>
    </location>
</feature>
<keyword evidence="2 8" id="KW-0812">Transmembrane</keyword>
<evidence type="ECO:0000256" key="8">
    <source>
        <dbReference type="SAM" id="Phobius"/>
    </source>
</evidence>
<dbReference type="SUPFAM" id="SSF48403">
    <property type="entry name" value="Ankyrin repeat"/>
    <property type="match status" value="1"/>
</dbReference>
<keyword evidence="6 8" id="KW-0472">Membrane</keyword>
<dbReference type="InterPro" id="IPR036770">
    <property type="entry name" value="Ankyrin_rpt-contain_sf"/>
</dbReference>
<dbReference type="Pfam" id="PF12796">
    <property type="entry name" value="Ank_2"/>
    <property type="match status" value="3"/>
</dbReference>
<proteinExistence type="predicted"/>
<dbReference type="EMBL" id="JARPOI010000004">
    <property type="protein sequence ID" value="KAJ9182216.1"/>
    <property type="molecule type" value="Genomic_DNA"/>
</dbReference>
<evidence type="ECO:0000256" key="2">
    <source>
        <dbReference type="ARBA" id="ARBA00022692"/>
    </source>
</evidence>
<feature type="transmembrane region" description="Helical" evidence="8">
    <location>
        <begin position="510"/>
        <end position="533"/>
    </location>
</feature>
<dbReference type="PANTHER" id="PTHR24186:SF50">
    <property type="entry name" value="ANKYRIN REPEAT-CONTAINING PROTEIN ITN1-LIKE ISOFORM X1"/>
    <property type="match status" value="1"/>
</dbReference>
<sequence length="592" mass="66439">MAYMDPGLYKAAAEGNTDTLETYAESLDLALTPKKNTILHIHLTSPSKKSTHFVKQALQFCPKLLWQININGDTPLHIAARYGHFDIAKLLIEQANVPNEDLESGIGAARRMLRMVNVKKDAALHEAARNNHLKVVKLLTHLDPYFQYPANDCEETPLYLAARKGYLYMVIEMLKTCQSLAYLGPKGKTALHAAVLSHNRGIVCEILEKKRELAIQVDENGWTPLHYAAYGMDDLGACVIVQRLLEYGRSAAYIVDNVRKRTALHIAACRGNARIMRQIISKCTDCCELTDDRSWNVLHYAVISKSDEALQVVLRISSLIELINEKDIKGNTPLHLLAVSRPYLPSIICDGEEDLNAFYKQHVRSRDNLLADLQQPKERILEWMEDLGNGPMGQICINKKRSWEIQDLRSGPKEAKVLAEFEKSKDSFLVVSGLVATVTFAAAFTLPGGYKSDERDPDQGTAILSKNSAFEVFVISDSIAMVLSTCSVFIHFIVMLLGYQEKYWWLIRSALLFIMFAMGAMVVAFATGTYAVLSPSLGLAIATCFIGLSFFIYVSYMLKRLYSKHLEKAYLEAATSISRMWIKIRLSRPLLS</sequence>
<feature type="transmembrane region" description="Helical" evidence="8">
    <location>
        <begin position="428"/>
        <end position="450"/>
    </location>
</feature>
<protein>
    <recommendedName>
        <fullName evidence="9">PGG domain-containing protein</fullName>
    </recommendedName>
</protein>
<organism evidence="10 11">
    <name type="scientific">Hevea brasiliensis</name>
    <name type="common">Para rubber tree</name>
    <name type="synonym">Siphonia brasiliensis</name>
    <dbReference type="NCBI Taxonomy" id="3981"/>
    <lineage>
        <taxon>Eukaryota</taxon>
        <taxon>Viridiplantae</taxon>
        <taxon>Streptophyta</taxon>
        <taxon>Embryophyta</taxon>
        <taxon>Tracheophyta</taxon>
        <taxon>Spermatophyta</taxon>
        <taxon>Magnoliopsida</taxon>
        <taxon>eudicotyledons</taxon>
        <taxon>Gunneridae</taxon>
        <taxon>Pentapetalae</taxon>
        <taxon>rosids</taxon>
        <taxon>fabids</taxon>
        <taxon>Malpighiales</taxon>
        <taxon>Euphorbiaceae</taxon>
        <taxon>Crotonoideae</taxon>
        <taxon>Micrandreae</taxon>
        <taxon>Hevea</taxon>
    </lineage>
</organism>
<accession>A0ABQ9MQ19</accession>
<evidence type="ECO:0000256" key="1">
    <source>
        <dbReference type="ARBA" id="ARBA00004141"/>
    </source>
</evidence>
<reference evidence="10" key="1">
    <citation type="journal article" date="2023" name="Plant Biotechnol. J.">
        <title>Chromosome-level wild Hevea brasiliensis genome provides new tools for genomic-assisted breeding and valuable loci to elevate rubber yield.</title>
        <authorList>
            <person name="Cheng H."/>
            <person name="Song X."/>
            <person name="Hu Y."/>
            <person name="Wu T."/>
            <person name="Yang Q."/>
            <person name="An Z."/>
            <person name="Feng S."/>
            <person name="Deng Z."/>
            <person name="Wu W."/>
            <person name="Zeng X."/>
            <person name="Tu M."/>
            <person name="Wang X."/>
            <person name="Huang H."/>
        </authorList>
    </citation>
    <scope>NUCLEOTIDE SEQUENCE</scope>
    <source>
        <strain evidence="10">MT/VB/25A 57/8</strain>
    </source>
</reference>
<evidence type="ECO:0000256" key="7">
    <source>
        <dbReference type="PROSITE-ProRule" id="PRU00023"/>
    </source>
</evidence>
<feature type="transmembrane region" description="Helical" evidence="8">
    <location>
        <begin position="470"/>
        <end position="498"/>
    </location>
</feature>
<evidence type="ECO:0000256" key="6">
    <source>
        <dbReference type="ARBA" id="ARBA00023136"/>
    </source>
</evidence>
<dbReference type="PANTHER" id="PTHR24186">
    <property type="entry name" value="PROTEIN PHOSPHATASE 1 REGULATORY SUBUNIT"/>
    <property type="match status" value="1"/>
</dbReference>
<dbReference type="Pfam" id="PF13962">
    <property type="entry name" value="PGG"/>
    <property type="match status" value="1"/>
</dbReference>
<name>A0ABQ9MQ19_HEVBR</name>
<gene>
    <name evidence="10" type="ORF">P3X46_006237</name>
</gene>
<evidence type="ECO:0000256" key="5">
    <source>
        <dbReference type="ARBA" id="ARBA00023043"/>
    </source>
</evidence>
<feature type="repeat" description="ANK" evidence="7">
    <location>
        <begin position="71"/>
        <end position="93"/>
    </location>
</feature>
<evidence type="ECO:0000259" key="9">
    <source>
        <dbReference type="Pfam" id="PF13962"/>
    </source>
</evidence>
<feature type="transmembrane region" description="Helical" evidence="8">
    <location>
        <begin position="539"/>
        <end position="558"/>
    </location>
</feature>
<dbReference type="InterPro" id="IPR002110">
    <property type="entry name" value="Ankyrin_rpt"/>
</dbReference>
<evidence type="ECO:0000256" key="4">
    <source>
        <dbReference type="ARBA" id="ARBA00022989"/>
    </source>
</evidence>
<evidence type="ECO:0000313" key="11">
    <source>
        <dbReference type="Proteomes" id="UP001174677"/>
    </source>
</evidence>
<dbReference type="PROSITE" id="PS50297">
    <property type="entry name" value="ANK_REP_REGION"/>
    <property type="match status" value="1"/>
</dbReference>
<keyword evidence="3" id="KW-0677">Repeat</keyword>
<keyword evidence="4 8" id="KW-1133">Transmembrane helix</keyword>
<comment type="caution">
    <text evidence="10">The sequence shown here is derived from an EMBL/GenBank/DDBJ whole genome shotgun (WGS) entry which is preliminary data.</text>
</comment>
<dbReference type="InterPro" id="IPR026961">
    <property type="entry name" value="PGG_dom"/>
</dbReference>
<dbReference type="SMART" id="SM00248">
    <property type="entry name" value="ANK"/>
    <property type="match status" value="8"/>
</dbReference>
<keyword evidence="5 7" id="KW-0040">ANK repeat</keyword>